<comment type="subunit">
    <text evidence="2">Interacts (via N-terminus) with magoh and rbm8a; the interaction is direct. Associates (eIF2A-like region) with the 40S ribosomal subunit and the 48S preinitiation complex.</text>
</comment>
<dbReference type="InterPro" id="IPR015362">
    <property type="entry name" value="WIBG_mago-bd"/>
</dbReference>
<evidence type="ECO:0000256" key="2">
    <source>
        <dbReference type="ARBA" id="ARBA00025900"/>
    </source>
</evidence>
<dbReference type="GO" id="GO:0045727">
    <property type="term" value="P:positive regulation of translation"/>
    <property type="evidence" value="ECO:0007669"/>
    <property type="project" value="Ensembl"/>
</dbReference>
<dbReference type="GO" id="GO:0005654">
    <property type="term" value="C:nucleoplasm"/>
    <property type="evidence" value="ECO:0007669"/>
    <property type="project" value="Ensembl"/>
</dbReference>
<feature type="domain" description="WIBG Mago-binding" evidence="4">
    <location>
        <begin position="114"/>
        <end position="140"/>
    </location>
</feature>
<dbReference type="Ensembl" id="ENSUMAT00000026298.1">
    <property type="protein sequence ID" value="ENSUMAP00000022177.1"/>
    <property type="gene ID" value="ENSUMAG00000016241.1"/>
</dbReference>
<comment type="similarity">
    <text evidence="1">Belongs to the pym family.</text>
</comment>
<feature type="region of interest" description="Disordered" evidence="3">
    <location>
        <begin position="99"/>
        <end position="131"/>
    </location>
</feature>
<feature type="compositionally biased region" description="Basic and acidic residues" evidence="3">
    <location>
        <begin position="200"/>
        <end position="216"/>
    </location>
</feature>
<dbReference type="GO" id="GO:1903259">
    <property type="term" value="P:exon-exon junction complex disassembly"/>
    <property type="evidence" value="ECO:0007669"/>
    <property type="project" value="Ensembl"/>
</dbReference>
<dbReference type="GeneTree" id="ENSGT00730000111107"/>
<feature type="compositionally biased region" description="Polar residues" evidence="3">
    <location>
        <begin position="225"/>
        <end position="249"/>
    </location>
</feature>
<reference evidence="5" key="1">
    <citation type="submission" date="2019-03" db="UniProtKB">
        <authorList>
            <consortium name="Ensembl"/>
        </authorList>
    </citation>
    <scope>IDENTIFICATION</scope>
</reference>
<dbReference type="SUPFAM" id="SSF101931">
    <property type="entry name" value="Pym (Within the bgcn gene intron protein, WIBG), N-terminal domain"/>
    <property type="match status" value="1"/>
</dbReference>
<evidence type="ECO:0000313" key="5">
    <source>
        <dbReference type="Ensembl" id="ENSUMAP00000022177"/>
    </source>
</evidence>
<accession>A0A452UMH2</accession>
<proteinExistence type="inferred from homology"/>
<dbReference type="Pfam" id="PF09282">
    <property type="entry name" value="Mago-bind"/>
    <property type="match status" value="1"/>
</dbReference>
<dbReference type="GO" id="GO:0005730">
    <property type="term" value="C:nucleolus"/>
    <property type="evidence" value="ECO:0007669"/>
    <property type="project" value="Ensembl"/>
</dbReference>
<evidence type="ECO:0000256" key="1">
    <source>
        <dbReference type="ARBA" id="ARBA00009394"/>
    </source>
</evidence>
<gene>
    <name evidence="5" type="primary">PYM1</name>
</gene>
<dbReference type="GO" id="GO:0000184">
    <property type="term" value="P:nuclear-transcribed mRNA catabolic process, nonsense-mediated decay"/>
    <property type="evidence" value="ECO:0007669"/>
    <property type="project" value="Ensembl"/>
</dbReference>
<feature type="region of interest" description="Disordered" evidence="3">
    <location>
        <begin position="157"/>
        <end position="252"/>
    </location>
</feature>
<dbReference type="InterPro" id="IPR036348">
    <property type="entry name" value="WIBG_N_sf"/>
</dbReference>
<dbReference type="SMART" id="SM01273">
    <property type="entry name" value="Mago-bind"/>
    <property type="match status" value="1"/>
</dbReference>
<name>A0A452UMH2_URSMA</name>
<dbReference type="GO" id="GO:0003723">
    <property type="term" value="F:RNA binding"/>
    <property type="evidence" value="ECO:0007669"/>
    <property type="project" value="TreeGrafter"/>
</dbReference>
<dbReference type="PANTHER" id="PTHR22959">
    <property type="entry name" value="PYM PROTEIN"/>
    <property type="match status" value="1"/>
</dbReference>
<dbReference type="PANTHER" id="PTHR22959:SF0">
    <property type="entry name" value="PARTNER OF Y14 AND MAGO"/>
    <property type="match status" value="1"/>
</dbReference>
<evidence type="ECO:0000256" key="3">
    <source>
        <dbReference type="SAM" id="MobiDB-lite"/>
    </source>
</evidence>
<dbReference type="AlphaFoldDB" id="A0A452UMH2"/>
<protein>
    <submittedName>
        <fullName evidence="5">PYM homolog 1, exon junction complex associated factor</fullName>
    </submittedName>
</protein>
<dbReference type="GO" id="GO:0005829">
    <property type="term" value="C:cytosol"/>
    <property type="evidence" value="ECO:0007669"/>
    <property type="project" value="Ensembl"/>
</dbReference>
<organism evidence="5">
    <name type="scientific">Ursus maritimus</name>
    <name type="common">Polar bear</name>
    <name type="synonym">Thalarctos maritimus</name>
    <dbReference type="NCBI Taxonomy" id="29073"/>
    <lineage>
        <taxon>Eukaryota</taxon>
        <taxon>Metazoa</taxon>
        <taxon>Chordata</taxon>
        <taxon>Craniata</taxon>
        <taxon>Vertebrata</taxon>
        <taxon>Euteleostomi</taxon>
        <taxon>Mammalia</taxon>
        <taxon>Eutheria</taxon>
        <taxon>Laurasiatheria</taxon>
        <taxon>Carnivora</taxon>
        <taxon>Caniformia</taxon>
        <taxon>Ursidae</taxon>
        <taxon>Ursus</taxon>
    </lineage>
</organism>
<dbReference type="InterPro" id="IPR039333">
    <property type="entry name" value="PYM1"/>
</dbReference>
<sequence>GRHGAGQDCKGSDRTSPDYWRVAPLWIPSAQTWTRFIRILTGSAQKPSPCPLTLGPSLRRLPGSKARANLGRPHYAARIPRAAPGAGPARAARPTRPAAASGLEFGSSPEAAGTGKYIASTQRPDGTWRKQRRVKEGYVPQEEVPVYENKYVKFFKSKPELPPGLSPEATAPVTTSRPEGGEPGLSKTAKRNLKRKEKRRQQQEKGEAEALSRTLDKVSLGETAQLPSAPQGSRAASTAASEQPDSAVTTEKAKKIKNLRKKLRQVEELQQRIQAGEISQPSREQLEKLARRRVLEEELEDLELGL</sequence>
<dbReference type="GO" id="GO:0043022">
    <property type="term" value="F:ribosome binding"/>
    <property type="evidence" value="ECO:0007669"/>
    <property type="project" value="Ensembl"/>
</dbReference>
<dbReference type="GO" id="GO:0035145">
    <property type="term" value="C:exon-exon junction complex"/>
    <property type="evidence" value="ECO:0007669"/>
    <property type="project" value="Ensembl"/>
</dbReference>
<dbReference type="GO" id="GO:0030054">
    <property type="term" value="C:cell junction"/>
    <property type="evidence" value="ECO:0007669"/>
    <property type="project" value="Ensembl"/>
</dbReference>
<evidence type="ECO:0000259" key="4">
    <source>
        <dbReference type="SMART" id="SM01273"/>
    </source>
</evidence>
<feature type="compositionally biased region" description="Basic residues" evidence="3">
    <location>
        <begin position="188"/>
        <end position="199"/>
    </location>
</feature>